<name>A0A6C0ITC2_9ZZZZ</name>
<dbReference type="Gene3D" id="3.40.960.10">
    <property type="entry name" value="VSR Endonuclease"/>
    <property type="match status" value="1"/>
</dbReference>
<organism evidence="1">
    <name type="scientific">viral metagenome</name>
    <dbReference type="NCBI Taxonomy" id="1070528"/>
    <lineage>
        <taxon>unclassified sequences</taxon>
        <taxon>metagenomes</taxon>
        <taxon>organismal metagenomes</taxon>
    </lineage>
</organism>
<proteinExistence type="predicted"/>
<sequence>MSDKDFEYKQASIIQNKYNCNIIINEEQPYTLYKVSDIANIIQTKHLRTILQTFDDSLKQKISIQTNGGLQKVSYVTYNGLLKILCKSKKEETQIICKELNINIYNYHFISIENDTINNIMKAFKSEIMYKQHKILNYYVDLFIEKYNIIIECDENHHNSLINKKNDLFREENIKNEIINCVFIRYNPYKKDFNIFDIINKIYIQIKWHDISTTSTS</sequence>
<reference evidence="1" key="1">
    <citation type="journal article" date="2020" name="Nature">
        <title>Giant virus diversity and host interactions through global metagenomics.</title>
        <authorList>
            <person name="Schulz F."/>
            <person name="Roux S."/>
            <person name="Paez-Espino D."/>
            <person name="Jungbluth S."/>
            <person name="Walsh D.A."/>
            <person name="Denef V.J."/>
            <person name="McMahon K.D."/>
            <person name="Konstantinidis K.T."/>
            <person name="Eloe-Fadrosh E.A."/>
            <person name="Kyrpides N.C."/>
            <person name="Woyke T."/>
        </authorList>
    </citation>
    <scope>NUCLEOTIDE SEQUENCE</scope>
    <source>
        <strain evidence="1">GVMAG-M-3300024301-20</strain>
    </source>
</reference>
<dbReference type="EMBL" id="MN740246">
    <property type="protein sequence ID" value="QHT95820.1"/>
    <property type="molecule type" value="Genomic_DNA"/>
</dbReference>
<accession>A0A6C0ITC2</accession>
<evidence type="ECO:0000313" key="1">
    <source>
        <dbReference type="EMBL" id="QHT95820.1"/>
    </source>
</evidence>
<dbReference type="AlphaFoldDB" id="A0A6C0ITC2"/>
<evidence type="ECO:0008006" key="2">
    <source>
        <dbReference type="Google" id="ProtNLM"/>
    </source>
</evidence>
<protein>
    <recommendedName>
        <fullName evidence="2">DUF559 domain-containing protein</fullName>
    </recommendedName>
</protein>